<name>A0A0N8H789_9HYPO</name>
<organism evidence="2 3">
    <name type="scientific">Neonectria ditissima</name>
    <dbReference type="NCBI Taxonomy" id="78410"/>
    <lineage>
        <taxon>Eukaryota</taxon>
        <taxon>Fungi</taxon>
        <taxon>Dikarya</taxon>
        <taxon>Ascomycota</taxon>
        <taxon>Pezizomycotina</taxon>
        <taxon>Sordariomycetes</taxon>
        <taxon>Hypocreomycetidae</taxon>
        <taxon>Hypocreales</taxon>
        <taxon>Nectriaceae</taxon>
        <taxon>Neonectria</taxon>
    </lineage>
</organism>
<dbReference type="EMBL" id="LKCW01000071">
    <property type="protein sequence ID" value="KPM41100.1"/>
    <property type="molecule type" value="Genomic_DNA"/>
</dbReference>
<protein>
    <submittedName>
        <fullName evidence="2">Uncharacterized protein</fullName>
    </submittedName>
</protein>
<proteinExistence type="predicted"/>
<reference evidence="2 3" key="1">
    <citation type="submission" date="2015-09" db="EMBL/GenBank/DDBJ databases">
        <title>Draft genome of a European isolate of the apple canker pathogen Neonectria ditissima.</title>
        <authorList>
            <person name="Gomez-Cortecero A."/>
            <person name="Harrison R.J."/>
            <person name="Armitage A.D."/>
        </authorList>
    </citation>
    <scope>NUCLEOTIDE SEQUENCE [LARGE SCALE GENOMIC DNA]</scope>
    <source>
        <strain evidence="2 3">R09/05</strain>
    </source>
</reference>
<dbReference type="Proteomes" id="UP000050424">
    <property type="component" value="Unassembled WGS sequence"/>
</dbReference>
<evidence type="ECO:0000313" key="2">
    <source>
        <dbReference type="EMBL" id="KPM41100.1"/>
    </source>
</evidence>
<evidence type="ECO:0000256" key="1">
    <source>
        <dbReference type="SAM" id="MobiDB-lite"/>
    </source>
</evidence>
<feature type="compositionally biased region" description="Low complexity" evidence="1">
    <location>
        <begin position="112"/>
        <end position="126"/>
    </location>
</feature>
<sequence>MLPIVPENSVVTTWQQPVAIPQQLSYRPGLVDWLTRELYIAQTGMVHLRTVNQQLQQDAICRRQESEELRARHWEVAEHNVNLLGQNSRLKEQLRAARSKRIGVKVRRQGEGSSLSTSTGSGASSTVCEAGVDGIREEGDVKQEPNAPPA</sequence>
<feature type="region of interest" description="Disordered" evidence="1">
    <location>
        <begin position="101"/>
        <end position="150"/>
    </location>
</feature>
<accession>A0A0N8H789</accession>
<gene>
    <name evidence="2" type="ORF">AK830_g5495</name>
</gene>
<dbReference type="AlphaFoldDB" id="A0A0N8H789"/>
<evidence type="ECO:0000313" key="3">
    <source>
        <dbReference type="Proteomes" id="UP000050424"/>
    </source>
</evidence>
<feature type="compositionally biased region" description="Basic and acidic residues" evidence="1">
    <location>
        <begin position="134"/>
        <end position="143"/>
    </location>
</feature>
<keyword evidence="3" id="KW-1185">Reference proteome</keyword>
<comment type="caution">
    <text evidence="2">The sequence shown here is derived from an EMBL/GenBank/DDBJ whole genome shotgun (WGS) entry which is preliminary data.</text>
</comment>
<dbReference type="OrthoDB" id="4989638at2759"/>